<organism evidence="1 2">
    <name type="scientific">Bacillus safensis</name>
    <dbReference type="NCBI Taxonomy" id="561879"/>
    <lineage>
        <taxon>Bacteria</taxon>
        <taxon>Bacillati</taxon>
        <taxon>Bacillota</taxon>
        <taxon>Bacilli</taxon>
        <taxon>Bacillales</taxon>
        <taxon>Bacillaceae</taxon>
        <taxon>Bacillus</taxon>
    </lineage>
</organism>
<evidence type="ECO:0000313" key="1">
    <source>
        <dbReference type="EMBL" id="APT48100.1"/>
    </source>
</evidence>
<dbReference type="AlphaFoldDB" id="A0A1L6ZNL5"/>
<gene>
    <name evidence="1" type="ORF">BSA145_00105</name>
</gene>
<proteinExistence type="predicted"/>
<name>A0A1L6ZNL5_BACIA</name>
<reference evidence="1 2" key="1">
    <citation type="submission" date="2016-05" db="EMBL/GenBank/DDBJ databases">
        <title>Complete Genome and Methylome Analysis of Psychrotrophic Bacterial Isolates from Antarctic Lake Untersee.</title>
        <authorList>
            <person name="Fomenkov A."/>
            <person name="Akimov V.N."/>
            <person name="Vasilyeva L.V."/>
            <person name="Andersen D."/>
            <person name="Vincze T."/>
            <person name="Roberts R.J."/>
        </authorList>
    </citation>
    <scope>NUCLEOTIDE SEQUENCE [LARGE SCALE GENOMIC DNA]</scope>
    <source>
        <strain evidence="1 2">U14-5</strain>
    </source>
</reference>
<dbReference type="EMBL" id="CP015607">
    <property type="protein sequence ID" value="APT48100.1"/>
    <property type="molecule type" value="Genomic_DNA"/>
</dbReference>
<evidence type="ECO:0000313" key="2">
    <source>
        <dbReference type="Proteomes" id="UP000185426"/>
    </source>
</evidence>
<dbReference type="Proteomes" id="UP000185426">
    <property type="component" value="Chromosome"/>
</dbReference>
<sequence>MSPKEAFRIFIRFQLENGEKLAHLDLSSEDIDKFISGVEVDATFYDELENFLKEYIGFYGENYGIEL</sequence>
<accession>A0A1L6ZNL5</accession>
<protein>
    <submittedName>
        <fullName evidence="1">Uncharacterized protein</fullName>
    </submittedName>
</protein>